<name>A0A3S9MYU9_9FLAO</name>
<dbReference type="InterPro" id="IPR058515">
    <property type="entry name" value="DUF8202"/>
</dbReference>
<evidence type="ECO:0000256" key="2">
    <source>
        <dbReference type="ARBA" id="ARBA00023157"/>
    </source>
</evidence>
<evidence type="ECO:0000259" key="3">
    <source>
        <dbReference type="SMART" id="SM00560"/>
    </source>
</evidence>
<dbReference type="SUPFAM" id="SSF49899">
    <property type="entry name" value="Concanavalin A-like lectins/glucanases"/>
    <property type="match status" value="1"/>
</dbReference>
<keyword evidence="5" id="KW-1185">Reference proteome</keyword>
<dbReference type="InterPro" id="IPR006558">
    <property type="entry name" value="LamG-like"/>
</dbReference>
<evidence type="ECO:0000313" key="4">
    <source>
        <dbReference type="EMBL" id="AZQ44272.1"/>
    </source>
</evidence>
<dbReference type="InterPro" id="IPR013320">
    <property type="entry name" value="ConA-like_dom_sf"/>
</dbReference>
<sequence length="1567" mass="172470">MSKSLLYYRFILLSSILLIGAISHAQRVEIFNANFSDDVGDNAGWYQQSSYISGGYIVNKTNAWMRGADAAYPGAEGSFYHLRRDYNSNRTYRSYMSSYLYSPIINLTGKDKLSMSFEWWLDTYPGTGAEGFKIEYSIDGGTTWRVLGDHTDELAVNWYPSLANGVLDGYDEFGDPIEEGGWTTDTGAWVFSSIDLPAQAFNDNSQTQFRFYFESDGYLSNIAKGLAIDNFKIIGDDIKVKNYSDCGLGIGQNLELWLNGRTLASYSDGDKVDQWTNISSLDPAANISSEWTSATSKGAERPTYYDNPTDNVNFNPVVSFDGTNAMYGKSGFYSQDIYMVINPALGITASRPTEDVFHGDDYETDIGSQDVTGISINNTSARYGALPDIAAYNQGAQTSYGKAIIHPTLSYTRPVLFNARVKADGSGMDLYLDGIDLGVTLSASLSDEQNIETFKDILDSRYWLGRSEFWGTSFTGDIMEVMSFSERKSDADRARLESYLAVKFGITLGLFPVDEIALPHVPGAYFDSAGNALWNGALHPGFTYNVTGIGRDDCSLLHQKQAKSVDPNTFITVGLGDIAATNAQNTNAFQSDGDFLMWGSTPSTLVALPTPLVVNLGPSVVTTFTDVTERTWKFKEISLVGNDIPEVKLSVETSGLTSLPVITGNDAYVMIVADDAAFITNVETIFLKTVGDRQECNYDFDGEKYVKFGVAHEVITPRHVNFDGTNDYVAMDDELDMTGDFSISAWVYTTGSNSSNNSKTIVSKRAGVNEGYHFLIRDSNELQVNFRDGVSIRSNTRINNNAWTYVAFVYEGGEGRLYIDGILDTSKSMAAMVDNDNKFCIGARYISKNNLNNYFKGRLEEIRMFDTAITVDQLRFMMNQEILKDGTGIKGTIIPTSVTKNDLSGLQETNLAAYFNMNTYIGTHLNDASGNGHRGSLKSPENFEIQVQSAPLPYIAIGDGQWDDPSNWMNGTEGYFPGFTRVINGRTEKIDWNIVRTAQDISLTNEDVTLLGLEVLGGELSVKNDHGLTVTHHLILNGTIDLEGESQLVQTTNSDLIATALGKIERDQQGTSDGFNYNFWSSPVSKSSTGANSGFSLEDVLRDGTDVNNIKPLNYTNSSVNNGAPATATSAATISGRWLYKYSNFASGTYSNWLYMPPSMDNLTGEGWTMKGTFASGGEQNYTFVGTPNNGDITLPISNGSDYLIGNPYPSAIDAHQFLQDNPDLDGTVYFWEHWGGNSHTLKEYQGGYSTYNLSGGVGNATLGTSHPLVNSGGVAVKVPKRYIPVAQGFFVTGTSDGTITFNNSQRQFETEGSGNSIFTAAPGSGQVTASEYHDTSDSRAKIRLGFNSPNKIHRQLLLTVDSSATAGYDRGYDGLMYGEQYDDMSWVVENEKYVIQGIDDLKDDTVLPLQIKLRDAGPISIVIDELSNFPVDQDIYIYDNKTGVYSNLRDEEFTVDYLYGGKHTDRFFLVFEEQSTLSNDDVDDLTVGLQVYKPASQSHIVVKNNTGLGINQVRLTNMLGQQVAQWEADNQQLQQQFNYSGLSTGNYIVSVVMQDDSVSSHKIRIE</sequence>
<reference evidence="4 5" key="1">
    <citation type="submission" date="2018-12" db="EMBL/GenBank/DDBJ databases">
        <title>Complete genome of Nonlabens sp. MJ115.</title>
        <authorList>
            <person name="Choi H.S."/>
            <person name="Jung J."/>
        </authorList>
    </citation>
    <scope>NUCLEOTIDE SEQUENCE [LARGE SCALE GENOMIC DNA]</scope>
    <source>
        <strain evidence="4 5">MJ115</strain>
    </source>
</reference>
<accession>A0A3S9MYU9</accession>
<protein>
    <submittedName>
        <fullName evidence="4">T9SS type A sorting domain-containing protein</fullName>
    </submittedName>
</protein>
<proteinExistence type="predicted"/>
<dbReference type="OrthoDB" id="2582440at2"/>
<feature type="domain" description="LamG-like jellyroll fold" evidence="3">
    <location>
        <begin position="739"/>
        <end position="872"/>
    </location>
</feature>
<dbReference type="Pfam" id="PF26628">
    <property type="entry name" value="DUF8202"/>
    <property type="match status" value="1"/>
</dbReference>
<dbReference type="NCBIfam" id="TIGR04183">
    <property type="entry name" value="Por_Secre_tail"/>
    <property type="match status" value="1"/>
</dbReference>
<dbReference type="SMART" id="SM00560">
    <property type="entry name" value="LamGL"/>
    <property type="match status" value="1"/>
</dbReference>
<gene>
    <name evidence="4" type="ORF">EJ995_08490</name>
</gene>
<organism evidence="4 5">
    <name type="scientific">Nonlabens ponticola</name>
    <dbReference type="NCBI Taxonomy" id="2496866"/>
    <lineage>
        <taxon>Bacteria</taxon>
        <taxon>Pseudomonadati</taxon>
        <taxon>Bacteroidota</taxon>
        <taxon>Flavobacteriia</taxon>
        <taxon>Flavobacteriales</taxon>
        <taxon>Flavobacteriaceae</taxon>
        <taxon>Nonlabens</taxon>
    </lineage>
</organism>
<dbReference type="RefSeq" id="WP_126447549.1">
    <property type="nucleotide sequence ID" value="NZ_CP034549.1"/>
</dbReference>
<dbReference type="GO" id="GO:0005975">
    <property type="term" value="P:carbohydrate metabolic process"/>
    <property type="evidence" value="ECO:0007669"/>
    <property type="project" value="UniProtKB-ARBA"/>
</dbReference>
<keyword evidence="2" id="KW-1015">Disulfide bond</keyword>
<dbReference type="InterPro" id="IPR026444">
    <property type="entry name" value="Secre_tail"/>
</dbReference>
<dbReference type="PANTHER" id="PTHR42535:SF2">
    <property type="entry name" value="CHROMOSOME UNDETERMINED SCAFFOLD_146, WHOLE GENOME SHOTGUN SEQUENCE"/>
    <property type="match status" value="1"/>
</dbReference>
<dbReference type="Gene3D" id="2.60.120.260">
    <property type="entry name" value="Galactose-binding domain-like"/>
    <property type="match status" value="1"/>
</dbReference>
<dbReference type="Proteomes" id="UP000279600">
    <property type="component" value="Chromosome"/>
</dbReference>
<dbReference type="PANTHER" id="PTHR42535">
    <property type="entry name" value="OOKINETE PROTEIN, PUTATIVE-RELATED"/>
    <property type="match status" value="1"/>
</dbReference>
<evidence type="ECO:0000313" key="5">
    <source>
        <dbReference type="Proteomes" id="UP000279600"/>
    </source>
</evidence>
<keyword evidence="1" id="KW-0732">Signal</keyword>
<dbReference type="Pfam" id="PF13385">
    <property type="entry name" value="Laminin_G_3"/>
    <property type="match status" value="1"/>
</dbReference>
<dbReference type="EMBL" id="CP034549">
    <property type="protein sequence ID" value="AZQ44272.1"/>
    <property type="molecule type" value="Genomic_DNA"/>
</dbReference>
<evidence type="ECO:0000256" key="1">
    <source>
        <dbReference type="ARBA" id="ARBA00022729"/>
    </source>
</evidence>
<dbReference type="Gene3D" id="2.60.120.200">
    <property type="match status" value="1"/>
</dbReference>
<dbReference type="KEGG" id="noj:EJ995_08490"/>
<dbReference type="GO" id="GO:0004553">
    <property type="term" value="F:hydrolase activity, hydrolyzing O-glycosyl compounds"/>
    <property type="evidence" value="ECO:0007669"/>
    <property type="project" value="UniProtKB-ARBA"/>
</dbReference>